<name>A0A1H0EFV5_9ACTN</name>
<sequence>MASNRLTFILDGRDRLSDVLNRAGDSAVRLQRRLQDSESGFSDSMEKMRKSVLSLAPAAIPAATALAPIAAAAGAAAVGVGAFTLALGPQVKAIGEASEAEQKYQDAVEKSGASSKEALDAHAEYTRQMAKLPPATQKAAASMSVLKDTYKAWSDSLAVDTMKPFTKGLQLATATLPKLTPLVRGTSAELDRMMALLGGGMASPGFDRLMAKFADFSRGSLAKVNDGIVRLVDNLDSGRVDNGVSKFMAYARAQGPLVSDTLRNIGDSLVTLAVAGADVGVGMLQVVNALTKLVATVPSGLVTTLLQVAVAMKLINLGAAAFSAVGVAAAGAAGHVATFVRSARFGGISSAVQGLTQRFTALQKAGAGLAVLGVAALAVDELARKARGAPPDIDKLRTSLLNLAETGKFTGELGKTFGSMDGMAAKFRQLRIESAGLKAAEPWLALAPMGKAADLLAPKLDDLTRGAKSFGATKEDFAGVDQVLASMVSSGYADQAAEDFATFSQMMKDSGHSAASIASTFSQYKNAVAAAKLEQDIAARGMGLFGEQAVATQAKLNRMRQGVMGLQQGIHALNQVALQSRGDVRAMEAAIDAATESIKQNGRTLDENTEAGRANAQTLDNLAATTKQAVESKYLETGSWEEAMKVYRRGRGELEKSTIGMGKTKAQAKALADQILRTPNKTAILTANSDDLKAKLKDAETRLKNAPLDKQGKIRAEISDLKNKIAEAHRRMNTINGRIATTYIDTVLRTVEEKSQKPLWRSRGGLVRGPGTETSDSIHTRLSDNEFVVNARQTKRHLPLLRAINAGRALPAEAMTARVPAMTAPARAGGGQTIVVNINGPIDAMAAGREVERVLTAFKRNQGGGPLQFERS</sequence>
<evidence type="ECO:0000313" key="2">
    <source>
        <dbReference type="EMBL" id="SDN81367.1"/>
    </source>
</evidence>
<dbReference type="STRING" id="1196353.SAMN05444921_1447"/>
<dbReference type="GeneID" id="40834428"/>
<dbReference type="Proteomes" id="UP000199063">
    <property type="component" value="Unassembled WGS sequence"/>
</dbReference>
<reference evidence="3" key="1">
    <citation type="submission" date="2016-10" db="EMBL/GenBank/DDBJ databases">
        <authorList>
            <person name="Varghese N."/>
            <person name="Submissions S."/>
        </authorList>
    </citation>
    <scope>NUCLEOTIDE SEQUENCE [LARGE SCALE GENOMIC DNA]</scope>
    <source>
        <strain evidence="3">CGMCC 4.7042</strain>
    </source>
</reference>
<organism evidence="2 3">
    <name type="scientific">Streptomyces wuyuanensis</name>
    <dbReference type="NCBI Taxonomy" id="1196353"/>
    <lineage>
        <taxon>Bacteria</taxon>
        <taxon>Bacillati</taxon>
        <taxon>Actinomycetota</taxon>
        <taxon>Actinomycetes</taxon>
        <taxon>Kitasatosporales</taxon>
        <taxon>Streptomycetaceae</taxon>
        <taxon>Streptomyces</taxon>
    </lineage>
</organism>
<dbReference type="OrthoDB" id="2183194at2"/>
<keyword evidence="1" id="KW-0175">Coiled coil</keyword>
<dbReference type="AlphaFoldDB" id="A0A1H0EFV5"/>
<proteinExistence type="predicted"/>
<protein>
    <recommendedName>
        <fullName evidence="4">Phage-related minor tail protein</fullName>
    </recommendedName>
</protein>
<dbReference type="RefSeq" id="WP_093662622.1">
    <property type="nucleotide sequence ID" value="NZ_FNHI01000044.1"/>
</dbReference>
<dbReference type="EMBL" id="FNHI01000044">
    <property type="protein sequence ID" value="SDN81367.1"/>
    <property type="molecule type" value="Genomic_DNA"/>
</dbReference>
<gene>
    <name evidence="2" type="ORF">SAMN05444921_1447</name>
</gene>
<keyword evidence="3" id="KW-1185">Reference proteome</keyword>
<evidence type="ECO:0000256" key="1">
    <source>
        <dbReference type="SAM" id="Coils"/>
    </source>
</evidence>
<evidence type="ECO:0008006" key="4">
    <source>
        <dbReference type="Google" id="ProtNLM"/>
    </source>
</evidence>
<evidence type="ECO:0000313" key="3">
    <source>
        <dbReference type="Proteomes" id="UP000199063"/>
    </source>
</evidence>
<accession>A0A1H0EFV5</accession>
<feature type="coiled-coil region" evidence="1">
    <location>
        <begin position="682"/>
        <end position="738"/>
    </location>
</feature>